<name>A0A401XNZ9_9FLAO</name>
<reference evidence="1 2" key="1">
    <citation type="submission" date="2018-11" db="EMBL/GenBank/DDBJ databases">
        <title>Schleiferia aggregans sp. nov., a moderately thermophilic heterotrophic bacterium isolated from microbial mats at a terrestrial hot spring.</title>
        <authorList>
            <person name="Iino T."/>
            <person name="Ohkuma M."/>
            <person name="Haruta S."/>
        </authorList>
    </citation>
    <scope>NUCLEOTIDE SEQUENCE [LARGE SCALE GENOMIC DNA]</scope>
    <source>
        <strain evidence="1 2">LA</strain>
    </source>
</reference>
<comment type="caution">
    <text evidence="1">The sequence shown here is derived from an EMBL/GenBank/DDBJ whole genome shotgun (WGS) entry which is preliminary data.</text>
</comment>
<dbReference type="EMBL" id="BHZE01000031">
    <property type="protein sequence ID" value="GCD78683.1"/>
    <property type="molecule type" value="Genomic_DNA"/>
</dbReference>
<dbReference type="AlphaFoldDB" id="A0A401XNZ9"/>
<sequence length="82" mass="9617">MRTKASGVYKQFKIFGFKRIANDDVCFLVLILEPLSEINNNIKMLDSKFVKIGELKWKDYATNIVYRIEIKEDLCVLSFGFF</sequence>
<dbReference type="OrthoDB" id="1434413at2"/>
<accession>A0A401XNZ9</accession>
<organism evidence="1 2">
    <name type="scientific">Thermaurantimonas aggregans</name>
    <dbReference type="NCBI Taxonomy" id="2173829"/>
    <lineage>
        <taxon>Bacteria</taxon>
        <taxon>Pseudomonadati</taxon>
        <taxon>Bacteroidota</taxon>
        <taxon>Flavobacteriia</taxon>
        <taxon>Flavobacteriales</taxon>
        <taxon>Schleiferiaceae</taxon>
        <taxon>Thermaurantimonas</taxon>
    </lineage>
</organism>
<proteinExistence type="predicted"/>
<evidence type="ECO:0000313" key="2">
    <source>
        <dbReference type="Proteomes" id="UP000286715"/>
    </source>
</evidence>
<protein>
    <submittedName>
        <fullName evidence="1">Uncharacterized protein</fullName>
    </submittedName>
</protein>
<dbReference type="Proteomes" id="UP000286715">
    <property type="component" value="Unassembled WGS sequence"/>
</dbReference>
<dbReference type="RefSeq" id="WP_124398736.1">
    <property type="nucleotide sequence ID" value="NZ_BHZE01000031.1"/>
</dbReference>
<gene>
    <name evidence="1" type="ORF">JCM31826_21650</name>
</gene>
<evidence type="ECO:0000313" key="1">
    <source>
        <dbReference type="EMBL" id="GCD78683.1"/>
    </source>
</evidence>
<keyword evidence="2" id="KW-1185">Reference proteome</keyword>